<evidence type="ECO:0000259" key="6">
    <source>
        <dbReference type="Pfam" id="PF09334"/>
    </source>
</evidence>
<dbReference type="InterPro" id="IPR014729">
    <property type="entry name" value="Rossmann-like_a/b/a_fold"/>
</dbReference>
<name>A0A3P7QYQ6_CYLGO</name>
<dbReference type="OrthoDB" id="5844513at2759"/>
<evidence type="ECO:0000256" key="5">
    <source>
        <dbReference type="ARBA" id="ARBA00023146"/>
    </source>
</evidence>
<dbReference type="GO" id="GO:0006431">
    <property type="term" value="P:methionyl-tRNA aminoacylation"/>
    <property type="evidence" value="ECO:0007669"/>
    <property type="project" value="TreeGrafter"/>
</dbReference>
<evidence type="ECO:0000256" key="2">
    <source>
        <dbReference type="ARBA" id="ARBA00022741"/>
    </source>
</evidence>
<evidence type="ECO:0000313" key="8">
    <source>
        <dbReference type="Proteomes" id="UP000271889"/>
    </source>
</evidence>
<sequence>MAMELPLPQRLFVHGHWLVDNAKMSKSVGNVVDPYEVMDLYTAEGLRYFLLKQGLPHGDSNFSRDKVINVINSDLVNNIGNLLSRA</sequence>
<gene>
    <name evidence="7" type="ORF">CGOC_LOCUS12649</name>
</gene>
<dbReference type="AlphaFoldDB" id="A0A3P7QYQ6"/>
<keyword evidence="2" id="KW-0547">Nucleotide-binding</keyword>
<protein>
    <recommendedName>
        <fullName evidence="6">Methionyl/Leucyl tRNA synthetase domain-containing protein</fullName>
    </recommendedName>
</protein>
<dbReference type="SUPFAM" id="SSF52374">
    <property type="entry name" value="Nucleotidylyl transferase"/>
    <property type="match status" value="1"/>
</dbReference>
<keyword evidence="5" id="KW-0030">Aminoacyl-tRNA synthetase</keyword>
<evidence type="ECO:0000256" key="4">
    <source>
        <dbReference type="ARBA" id="ARBA00022917"/>
    </source>
</evidence>
<evidence type="ECO:0000313" key="7">
    <source>
        <dbReference type="EMBL" id="VDN34489.1"/>
    </source>
</evidence>
<keyword evidence="4" id="KW-0648">Protein biosynthesis</keyword>
<keyword evidence="3" id="KW-0067">ATP-binding</keyword>
<reference evidence="7 8" key="1">
    <citation type="submission" date="2018-11" db="EMBL/GenBank/DDBJ databases">
        <authorList>
            <consortium name="Pathogen Informatics"/>
        </authorList>
    </citation>
    <scope>NUCLEOTIDE SEQUENCE [LARGE SCALE GENOMIC DNA]</scope>
</reference>
<dbReference type="Proteomes" id="UP000271889">
    <property type="component" value="Unassembled WGS sequence"/>
</dbReference>
<proteinExistence type="predicted"/>
<evidence type="ECO:0000256" key="1">
    <source>
        <dbReference type="ARBA" id="ARBA00022598"/>
    </source>
</evidence>
<dbReference type="GO" id="GO:0005524">
    <property type="term" value="F:ATP binding"/>
    <property type="evidence" value="ECO:0007669"/>
    <property type="project" value="UniProtKB-KW"/>
</dbReference>
<dbReference type="EMBL" id="UYRV01124689">
    <property type="protein sequence ID" value="VDN34489.1"/>
    <property type="molecule type" value="Genomic_DNA"/>
</dbReference>
<dbReference type="GO" id="GO:0004825">
    <property type="term" value="F:methionine-tRNA ligase activity"/>
    <property type="evidence" value="ECO:0007669"/>
    <property type="project" value="InterPro"/>
</dbReference>
<keyword evidence="1" id="KW-0436">Ligase</keyword>
<evidence type="ECO:0000256" key="3">
    <source>
        <dbReference type="ARBA" id="ARBA00022840"/>
    </source>
</evidence>
<dbReference type="InterPro" id="IPR023457">
    <property type="entry name" value="Met-tRNA_synth_2"/>
</dbReference>
<dbReference type="InterPro" id="IPR015413">
    <property type="entry name" value="Methionyl/Leucyl_tRNA_Synth"/>
</dbReference>
<dbReference type="Pfam" id="PF09334">
    <property type="entry name" value="tRNA-synt_1g"/>
    <property type="match status" value="1"/>
</dbReference>
<dbReference type="Gene3D" id="3.40.50.620">
    <property type="entry name" value="HUPs"/>
    <property type="match status" value="1"/>
</dbReference>
<feature type="domain" description="Methionyl/Leucyl tRNA synthetase" evidence="6">
    <location>
        <begin position="2"/>
        <end position="86"/>
    </location>
</feature>
<feature type="non-terminal residue" evidence="7">
    <location>
        <position position="86"/>
    </location>
</feature>
<keyword evidence="8" id="KW-1185">Reference proteome</keyword>
<dbReference type="PANTHER" id="PTHR43326:SF1">
    <property type="entry name" value="METHIONINE--TRNA LIGASE, MITOCHONDRIAL"/>
    <property type="match status" value="1"/>
</dbReference>
<dbReference type="PANTHER" id="PTHR43326">
    <property type="entry name" value="METHIONYL-TRNA SYNTHETASE"/>
    <property type="match status" value="1"/>
</dbReference>
<organism evidence="7 8">
    <name type="scientific">Cylicostephanus goldi</name>
    <name type="common">Nematode worm</name>
    <dbReference type="NCBI Taxonomy" id="71465"/>
    <lineage>
        <taxon>Eukaryota</taxon>
        <taxon>Metazoa</taxon>
        <taxon>Ecdysozoa</taxon>
        <taxon>Nematoda</taxon>
        <taxon>Chromadorea</taxon>
        <taxon>Rhabditida</taxon>
        <taxon>Rhabditina</taxon>
        <taxon>Rhabditomorpha</taxon>
        <taxon>Strongyloidea</taxon>
        <taxon>Strongylidae</taxon>
        <taxon>Cylicostephanus</taxon>
    </lineage>
</organism>
<accession>A0A3P7QYQ6</accession>